<protein>
    <submittedName>
        <fullName evidence="1">Uncharacterized protein DUF3872</fullName>
    </submittedName>
</protein>
<reference evidence="1 2" key="1">
    <citation type="submission" date="2019-03" db="EMBL/GenBank/DDBJ databases">
        <title>Genomic Encyclopedia of Type Strains, Phase IV (KMG-IV): sequencing the most valuable type-strain genomes for metagenomic binning, comparative biology and taxonomic classification.</title>
        <authorList>
            <person name="Goeker M."/>
        </authorList>
    </citation>
    <scope>NUCLEOTIDE SEQUENCE [LARGE SCALE GENOMIC DNA]</scope>
    <source>
        <strain evidence="1 2">DSM 23917</strain>
    </source>
</reference>
<accession>A0A4R2LPM2</accession>
<dbReference type="InterPro" id="IPR038707">
    <property type="entry name" value="TraQ_sf"/>
</dbReference>
<evidence type="ECO:0000313" key="2">
    <source>
        <dbReference type="Proteomes" id="UP000295600"/>
    </source>
</evidence>
<dbReference type="Gene3D" id="2.60.40.2410">
    <property type="entry name" value="Uncharacterised protein PF12988, DUF3872"/>
    <property type="match status" value="1"/>
</dbReference>
<dbReference type="EMBL" id="SLXB01000002">
    <property type="protein sequence ID" value="TCO95951.1"/>
    <property type="molecule type" value="Genomic_DNA"/>
</dbReference>
<dbReference type="Proteomes" id="UP000295600">
    <property type="component" value="Unassembled WGS sequence"/>
</dbReference>
<dbReference type="InterPro" id="IPR024355">
    <property type="entry name" value="TraQ_bacteroidetes"/>
</dbReference>
<evidence type="ECO:0000313" key="1">
    <source>
        <dbReference type="EMBL" id="TCO95951.1"/>
    </source>
</evidence>
<proteinExistence type="predicted"/>
<dbReference type="AlphaFoldDB" id="A0A4R2LPM2"/>
<dbReference type="RefSeq" id="WP_099811051.1">
    <property type="nucleotide sequence ID" value="NZ_SLXB01000002.1"/>
</dbReference>
<comment type="caution">
    <text evidence="1">The sequence shown here is derived from an EMBL/GenBank/DDBJ whole genome shotgun (WGS) entry which is preliminary data.</text>
</comment>
<name>A0A4R2LPM2_9BACE</name>
<organism evidence="1 2">
    <name type="scientific">Prevotella heparinolytica</name>
    <dbReference type="NCBI Taxonomy" id="28113"/>
    <lineage>
        <taxon>Bacteria</taxon>
        <taxon>Pseudomonadati</taxon>
        <taxon>Bacteroidota</taxon>
        <taxon>Bacteroidia</taxon>
        <taxon>Bacteroidales</taxon>
        <taxon>Bacteroidaceae</taxon>
        <taxon>Bacteroides</taxon>
    </lineage>
</organism>
<dbReference type="Pfam" id="PF12988">
    <property type="entry name" value="TraQ_transposon"/>
    <property type="match status" value="1"/>
</dbReference>
<gene>
    <name evidence="1" type="ORF">EV202_10250</name>
</gene>
<sequence>MKRNILNAIWVTGLLALAVFCLSACNYELDIQQAYPFTVETMPVPKQIKQGETVEVRCTLVSEGNFSGTRYTMRFFQTEGKGVLRIGRGVALKPNDRYPVGKGDFRLYYTSRSKERQSLEIVFEDNHGQSQTIVLKFNHKESDEDKEREAGYRT</sequence>